<evidence type="ECO:0000256" key="7">
    <source>
        <dbReference type="ARBA" id="ARBA00022833"/>
    </source>
</evidence>
<evidence type="ECO:0000256" key="2">
    <source>
        <dbReference type="ARBA" id="ARBA00013165"/>
    </source>
</evidence>
<evidence type="ECO:0000256" key="1">
    <source>
        <dbReference type="ARBA" id="ARBA00006887"/>
    </source>
</evidence>
<evidence type="ECO:0000256" key="10">
    <source>
        <dbReference type="ARBA" id="ARBA00023146"/>
    </source>
</evidence>
<dbReference type="PRINTS" id="PR00984">
    <property type="entry name" value="TRNASYNTHILE"/>
</dbReference>
<dbReference type="FunFam" id="3.40.50.620:FF:000168">
    <property type="entry name" value="Isoleucine--tRNA ligase"/>
    <property type="match status" value="1"/>
</dbReference>
<keyword evidence="6" id="KW-0547">Nucleotide-binding</keyword>
<dbReference type="GO" id="GO:0002161">
    <property type="term" value="F:aminoacyl-tRNA deacylase activity"/>
    <property type="evidence" value="ECO:0007669"/>
    <property type="project" value="InterPro"/>
</dbReference>
<keyword evidence="10 14" id="KW-0030">Aminoacyl-tRNA synthetase</keyword>
<dbReference type="Gene3D" id="3.40.50.620">
    <property type="entry name" value="HUPs"/>
    <property type="match status" value="1"/>
</dbReference>
<comment type="catalytic activity">
    <reaction evidence="12">
        <text>tRNA(Ile) + L-isoleucine + ATP = L-isoleucyl-tRNA(Ile) + AMP + diphosphate</text>
        <dbReference type="Rhea" id="RHEA:11060"/>
        <dbReference type="Rhea" id="RHEA-COMP:9666"/>
        <dbReference type="Rhea" id="RHEA-COMP:9695"/>
        <dbReference type="ChEBI" id="CHEBI:30616"/>
        <dbReference type="ChEBI" id="CHEBI:33019"/>
        <dbReference type="ChEBI" id="CHEBI:58045"/>
        <dbReference type="ChEBI" id="CHEBI:78442"/>
        <dbReference type="ChEBI" id="CHEBI:78528"/>
        <dbReference type="ChEBI" id="CHEBI:456215"/>
        <dbReference type="EC" id="6.1.1.5"/>
    </reaction>
</comment>
<dbReference type="GO" id="GO:0004822">
    <property type="term" value="F:isoleucine-tRNA ligase activity"/>
    <property type="evidence" value="ECO:0007669"/>
    <property type="project" value="UniProtKB-EC"/>
</dbReference>
<dbReference type="InterPro" id="IPR009008">
    <property type="entry name" value="Val/Leu/Ile-tRNA-synth_edit"/>
</dbReference>
<keyword evidence="15" id="KW-1185">Reference proteome</keyword>
<dbReference type="InterPro" id="IPR050081">
    <property type="entry name" value="Ile-tRNA_ligase"/>
</dbReference>
<dbReference type="InterPro" id="IPR014729">
    <property type="entry name" value="Rossmann-like_a/b/a_fold"/>
</dbReference>
<evidence type="ECO:0000256" key="8">
    <source>
        <dbReference type="ARBA" id="ARBA00022840"/>
    </source>
</evidence>
<evidence type="ECO:0000256" key="5">
    <source>
        <dbReference type="ARBA" id="ARBA00022723"/>
    </source>
</evidence>
<evidence type="ECO:0000256" key="6">
    <source>
        <dbReference type="ARBA" id="ARBA00022741"/>
    </source>
</evidence>
<feature type="non-terminal residue" evidence="14">
    <location>
        <position position="313"/>
    </location>
</feature>
<evidence type="ECO:0000256" key="12">
    <source>
        <dbReference type="ARBA" id="ARBA00048359"/>
    </source>
</evidence>
<evidence type="ECO:0000256" key="3">
    <source>
        <dbReference type="ARBA" id="ARBA00022490"/>
    </source>
</evidence>
<dbReference type="OrthoDB" id="9810365at2"/>
<dbReference type="GO" id="GO:0005829">
    <property type="term" value="C:cytosol"/>
    <property type="evidence" value="ECO:0007669"/>
    <property type="project" value="TreeGrafter"/>
</dbReference>
<dbReference type="EMBL" id="AEIU01000083">
    <property type="protein sequence ID" value="EFP96031.1"/>
    <property type="molecule type" value="Genomic_DNA"/>
</dbReference>
<dbReference type="InterPro" id="IPR002301">
    <property type="entry name" value="Ile-tRNA-ligase"/>
</dbReference>
<keyword evidence="3" id="KW-0963">Cytoplasm</keyword>
<dbReference type="Proteomes" id="UP000002943">
    <property type="component" value="Unassembled WGS sequence"/>
</dbReference>
<keyword evidence="9" id="KW-0648">Protein biosynthesis</keyword>
<proteinExistence type="inferred from homology"/>
<keyword evidence="5" id="KW-0479">Metal-binding</keyword>
<dbReference type="EC" id="6.1.1.5" evidence="2"/>
<dbReference type="Gene3D" id="3.90.740.10">
    <property type="entry name" value="Valyl/Leucyl/Isoleucyl-tRNA synthetase, editing domain"/>
    <property type="match status" value="1"/>
</dbReference>
<reference evidence="14 15" key="1">
    <citation type="journal article" date="2012" name="Int. J. Syst. Evol. Microbiol.">
        <title>Vibrio caribbeanicus sp. nov., isolated from the marine sponge Scleritoderma cyanea.</title>
        <authorList>
            <person name="Hoffmann M."/>
            <person name="Monday S.R."/>
            <person name="Allard M.W."/>
            <person name="Strain E.A."/>
            <person name="Whittaker P."/>
            <person name="Naum M."/>
            <person name="McCarthy P.J."/>
            <person name="Lopez J.V."/>
            <person name="Fischer M."/>
            <person name="Brown E.W."/>
        </authorList>
    </citation>
    <scope>NUCLEOTIDE SEQUENCE [LARGE SCALE GENOMIC DNA]</scope>
    <source>
        <strain evidence="14 15">ATCC BAA-2122</strain>
    </source>
</reference>
<dbReference type="InterPro" id="IPR001412">
    <property type="entry name" value="aa-tRNA-synth_I_CS"/>
</dbReference>
<dbReference type="InterPro" id="IPR002300">
    <property type="entry name" value="aa-tRNA-synth_Ia"/>
</dbReference>
<feature type="domain" description="Aminoacyl-tRNA synthetase class Ia" evidence="13">
    <location>
        <begin position="28"/>
        <end position="206"/>
    </location>
</feature>
<evidence type="ECO:0000256" key="9">
    <source>
        <dbReference type="ARBA" id="ARBA00022917"/>
    </source>
</evidence>
<dbReference type="SUPFAM" id="SSF52374">
    <property type="entry name" value="Nucleotidylyl transferase"/>
    <property type="match status" value="1"/>
</dbReference>
<comment type="function">
    <text evidence="11">Catalyzes the attachment of isoleucine to tRNA(Ile). As IleRS can inadvertently accommodate and process structurally similar amino acids such as valine, to avoid such errors it has two additional distinct tRNA(Ile)-dependent editing activities. One activity is designated as 'pretransfer' editing and involves the hydrolysis of activated Val-AMP. The other activity is designated 'posttransfer' editing and involves deacylation of mischarged Val-tRNA(Ile).</text>
</comment>
<dbReference type="GO" id="GO:0005524">
    <property type="term" value="F:ATP binding"/>
    <property type="evidence" value="ECO:0007669"/>
    <property type="project" value="UniProtKB-KW"/>
</dbReference>
<keyword evidence="7" id="KW-0862">Zinc</keyword>
<evidence type="ECO:0000256" key="4">
    <source>
        <dbReference type="ARBA" id="ARBA00022598"/>
    </source>
</evidence>
<dbReference type="GO" id="GO:0046872">
    <property type="term" value="F:metal ion binding"/>
    <property type="evidence" value="ECO:0007669"/>
    <property type="project" value="UniProtKB-KW"/>
</dbReference>
<name>E3BLQ2_9VIBR</name>
<dbReference type="SUPFAM" id="SSF50677">
    <property type="entry name" value="ValRS/IleRS/LeuRS editing domain"/>
    <property type="match status" value="1"/>
</dbReference>
<evidence type="ECO:0000313" key="15">
    <source>
        <dbReference type="Proteomes" id="UP000002943"/>
    </source>
</evidence>
<dbReference type="GO" id="GO:0006428">
    <property type="term" value="P:isoleucyl-tRNA aminoacylation"/>
    <property type="evidence" value="ECO:0007669"/>
    <property type="project" value="InterPro"/>
</dbReference>
<dbReference type="Pfam" id="PF00133">
    <property type="entry name" value="tRNA-synt_1"/>
    <property type="match status" value="1"/>
</dbReference>
<comment type="caution">
    <text evidence="14">The sequence shown here is derived from an EMBL/GenBank/DDBJ whole genome shotgun (WGS) entry which is preliminary data.</text>
</comment>
<dbReference type="AlphaFoldDB" id="E3BLQ2"/>
<gene>
    <name evidence="14" type="primary">ileS</name>
    <name evidence="14" type="ORF">VIBC2010_02108</name>
</gene>
<protein>
    <recommendedName>
        <fullName evidence="2">isoleucine--tRNA ligase</fullName>
        <ecNumber evidence="2">6.1.1.5</ecNumber>
    </recommendedName>
</protein>
<dbReference type="PROSITE" id="PS00178">
    <property type="entry name" value="AA_TRNA_LIGASE_I"/>
    <property type="match status" value="1"/>
</dbReference>
<evidence type="ECO:0000256" key="11">
    <source>
        <dbReference type="ARBA" id="ARBA00025217"/>
    </source>
</evidence>
<dbReference type="eggNOG" id="COG0060">
    <property type="taxonomic scope" value="Bacteria"/>
</dbReference>
<comment type="similarity">
    <text evidence="1">Belongs to the class-I aminoacyl-tRNA synthetase family. IleS type 1 subfamily.</text>
</comment>
<dbReference type="RefSeq" id="WP_009602203.1">
    <property type="nucleotide sequence ID" value="NZ_AEIU01000083.1"/>
</dbReference>
<dbReference type="PANTHER" id="PTHR42765:SF1">
    <property type="entry name" value="ISOLEUCINE--TRNA LIGASE, MITOCHONDRIAL"/>
    <property type="match status" value="1"/>
</dbReference>
<keyword evidence="4 14" id="KW-0436">Ligase</keyword>
<dbReference type="STRING" id="796620.VIBC2010_02108"/>
<keyword evidence="8" id="KW-0067">ATP-binding</keyword>
<organism evidence="14 15">
    <name type="scientific">Vibrio caribbeanicus ATCC BAA-2122</name>
    <dbReference type="NCBI Taxonomy" id="796620"/>
    <lineage>
        <taxon>Bacteria</taxon>
        <taxon>Pseudomonadati</taxon>
        <taxon>Pseudomonadota</taxon>
        <taxon>Gammaproteobacteria</taxon>
        <taxon>Vibrionales</taxon>
        <taxon>Vibrionaceae</taxon>
        <taxon>Vibrio</taxon>
    </lineage>
</organism>
<evidence type="ECO:0000259" key="13">
    <source>
        <dbReference type="Pfam" id="PF00133"/>
    </source>
</evidence>
<evidence type="ECO:0000313" key="14">
    <source>
        <dbReference type="EMBL" id="EFP96031.1"/>
    </source>
</evidence>
<sequence>MSDYKDTLNLPETGFPMRGNLANREPEMLKRWYKEDLYGEIRKAKKGKKSFVLHDGPPYANGDIHIGHALNKILKDIIIKSKTLSGFDAPYIPGWDCHGLPIELMVEKKVGKPGQKVTAAEFREKCRAYASGQVEGQKESFKRLGIMGEWDKPYQTMDFATEANIIRALGKIASNGHLLKGFKPVHWCTDCGSALAEAEVEYKDKVSPSIDVRFKAADEAALLSKFEINGDDKGQGDISIVIWTTTPWTLPANRAVCLRDDLEYVLIQTASERIIVAAELAKDVMERAGIENYHTLGFTKGADLELLQFQHPF</sequence>
<accession>E3BLQ2</accession>
<dbReference type="PANTHER" id="PTHR42765">
    <property type="entry name" value="SOLEUCYL-TRNA SYNTHETASE"/>
    <property type="match status" value="1"/>
</dbReference>